<evidence type="ECO:0000313" key="1">
    <source>
        <dbReference type="EMBL" id="MFH0254481.1"/>
    </source>
</evidence>
<dbReference type="EMBL" id="JBIHMM010000003">
    <property type="protein sequence ID" value="MFH0254481.1"/>
    <property type="molecule type" value="Genomic_DNA"/>
</dbReference>
<proteinExistence type="predicted"/>
<comment type="caution">
    <text evidence="1">The sequence shown here is derived from an EMBL/GenBank/DDBJ whole genome shotgun (WGS) entry which is preliminary data.</text>
</comment>
<organism evidence="1 2">
    <name type="scientific">Roseovarius aquimarinus</name>
    <dbReference type="NCBI Taxonomy" id="1229156"/>
    <lineage>
        <taxon>Bacteria</taxon>
        <taxon>Pseudomonadati</taxon>
        <taxon>Pseudomonadota</taxon>
        <taxon>Alphaproteobacteria</taxon>
        <taxon>Rhodobacterales</taxon>
        <taxon>Roseobacteraceae</taxon>
        <taxon>Roseovarius</taxon>
    </lineage>
</organism>
<accession>A0ABW7I9Q7</accession>
<keyword evidence="2" id="KW-1185">Reference proteome</keyword>
<evidence type="ECO:0000313" key="2">
    <source>
        <dbReference type="Proteomes" id="UP001607157"/>
    </source>
</evidence>
<reference evidence="1 2" key="1">
    <citation type="submission" date="2024-10" db="EMBL/GenBank/DDBJ databases">
        <authorList>
            <person name="Yang X.-N."/>
        </authorList>
    </citation>
    <scope>NUCLEOTIDE SEQUENCE [LARGE SCALE GENOMIC DNA]</scope>
    <source>
        <strain evidence="1 2">CAU 1059</strain>
    </source>
</reference>
<protein>
    <submittedName>
        <fullName evidence="1">Uncharacterized protein</fullName>
    </submittedName>
</protein>
<name>A0ABW7I9Q7_9RHOB</name>
<gene>
    <name evidence="1" type="ORF">ACGRVM_11300</name>
</gene>
<dbReference type="RefSeq" id="WP_377171681.1">
    <property type="nucleotide sequence ID" value="NZ_JBHTJC010000003.1"/>
</dbReference>
<sequence length="290" mass="32584">MQLVLHAGAHITDEDRLLKCLTANQQMLSERGTEVPFPKDYRRLLRDILHAASNGLAPDTREVLMDALGYDAAPERLVLSNPGFFGTPKMAASGGEFYTSAAGRTQIFREIFARDEIEMFFAICNPATFLPAIMAQTKFDSLPAYLGGTDPREMRWSAMIERVRAAIPDIPITVWCNEDTPLIWGQILREMAGLEPGVPLTGEHALLREIMTPAGMTRFESYLEQHPGMTEMQKRRVISAFLDKFANDEAIEEELDLPGWTEEMVDELSDLYDEDVFRIGRMPGITLLSP</sequence>
<dbReference type="Proteomes" id="UP001607157">
    <property type="component" value="Unassembled WGS sequence"/>
</dbReference>